<feature type="region of interest" description="Disordered" evidence="7">
    <location>
        <begin position="169"/>
        <end position="198"/>
    </location>
</feature>
<dbReference type="SMART" id="SM00066">
    <property type="entry name" value="GAL4"/>
    <property type="match status" value="1"/>
</dbReference>
<dbReference type="PANTHER" id="PTHR36206:SF12">
    <property type="entry name" value="ASPERCRYPTIN BIOSYNTHESIS CLUSTER-SPECIFIC TRANSCRIPTION REGULATOR ATNN-RELATED"/>
    <property type="match status" value="1"/>
</dbReference>
<protein>
    <recommendedName>
        <fullName evidence="8">Zn(2)-C6 fungal-type domain-containing protein</fullName>
    </recommendedName>
</protein>
<feature type="region of interest" description="Disordered" evidence="7">
    <location>
        <begin position="429"/>
        <end position="575"/>
    </location>
</feature>
<dbReference type="PROSITE" id="PS50048">
    <property type="entry name" value="ZN2_CY6_FUNGAL_2"/>
    <property type="match status" value="1"/>
</dbReference>
<feature type="compositionally biased region" description="Polar residues" evidence="7">
    <location>
        <begin position="360"/>
        <end position="374"/>
    </location>
</feature>
<dbReference type="InterPro" id="IPR036864">
    <property type="entry name" value="Zn2-C6_fun-type_DNA-bd_sf"/>
</dbReference>
<proteinExistence type="predicted"/>
<evidence type="ECO:0000256" key="3">
    <source>
        <dbReference type="ARBA" id="ARBA00023015"/>
    </source>
</evidence>
<evidence type="ECO:0000256" key="7">
    <source>
        <dbReference type="SAM" id="MobiDB-lite"/>
    </source>
</evidence>
<dbReference type="InterPro" id="IPR052360">
    <property type="entry name" value="Transcr_Regulatory_Proteins"/>
</dbReference>
<sequence>MDPCPDVQIEAAAWRDAVTASLQSVEVFGSSSADNAIAGAMDRRLPWDLASCAWPGVAPPSSSVLASLLCALRFIQPVRRDGWLCFPNGFLVDTIHARGPLTVTAPSCTLHLAPCTLPDCYRQNKETIEPNSDTPAATCLDSVDLPPTDKPTSAKAACRVVEQKCKSLSQEPLKASRGKGAPPKLLFPPTQKHPHSRNPYMLKDKVVDSFTPTFTTVNGRGSPPTPRTSASTLGMSARTSPPQQTELRPSENGYRSGTSSASSSSSSPDSADSPPNKRPRSNSPDHNVSTSGGMEAPQHRQFPSIDRPTEHERRWTAEPQSLNGYRDMREPRPMDQVHGSMPPMATQHLPLSEHGGFEPGNSTDPSRTAAQQQNDAKKRKRQFANRTKTGCGTCRRRKKKCDEAKPECNNCTRGGFICEGYTSKVPWSKNGAAKQPPPLQAKEQIPPHDLTANYPKCPGCNQIHIPHCEPTRSNSQPYSDHRSLNGSEGARVRPIVVEEQERKPPAPSSWNSGWNEPPRVSYPEHAPSVPAQYPQPPAPTNDRTPSHDHHMPQPQGPPPAPATQFRESTTILLRA</sequence>
<reference evidence="10" key="1">
    <citation type="journal article" date="2007" name="Plant Cell">
        <title>Dothideomycete-plant interactions illuminated by genome sequencing and EST analysis of the wheat pathogen Stagonospora nodorum.</title>
        <authorList>
            <person name="Hane J.K."/>
            <person name="Lowe R.G."/>
            <person name="Solomon P.S."/>
            <person name="Tan K.C."/>
            <person name="Schoch C.L."/>
            <person name="Spatafora J.W."/>
            <person name="Crous P.W."/>
            <person name="Kodira C."/>
            <person name="Birren B.W."/>
            <person name="Galagan J.E."/>
            <person name="Torriani S.F."/>
            <person name="McDonald B.A."/>
            <person name="Oliver R.P."/>
        </authorList>
    </citation>
    <scope>NUCLEOTIDE SEQUENCE [LARGE SCALE GENOMIC DNA]</scope>
    <source>
        <strain evidence="10">SN15 / ATCC MYA-4574 / FGSC 10173</strain>
    </source>
</reference>
<accession>Q0UTS2</accession>
<dbReference type="PANTHER" id="PTHR36206">
    <property type="entry name" value="ASPERCRYPTIN BIOSYNTHESIS CLUSTER-SPECIFIC TRANSCRIPTION REGULATOR ATNN-RELATED"/>
    <property type="match status" value="1"/>
</dbReference>
<feature type="region of interest" description="Disordered" evidence="7">
    <location>
        <begin position="213"/>
        <end position="387"/>
    </location>
</feature>
<dbReference type="GO" id="GO:0008270">
    <property type="term" value="F:zinc ion binding"/>
    <property type="evidence" value="ECO:0007669"/>
    <property type="project" value="InterPro"/>
</dbReference>
<dbReference type="EMBL" id="CH445331">
    <property type="protein sequence ID" value="EAT87233.1"/>
    <property type="molecule type" value="Genomic_DNA"/>
</dbReference>
<dbReference type="AlphaFoldDB" id="Q0UTS2"/>
<gene>
    <name evidence="9" type="ORF">SNOG_04842</name>
</gene>
<evidence type="ECO:0000259" key="8">
    <source>
        <dbReference type="PROSITE" id="PS50048"/>
    </source>
</evidence>
<dbReference type="Gene3D" id="4.10.240.10">
    <property type="entry name" value="Zn(2)-C6 fungal-type DNA-binding domain"/>
    <property type="match status" value="1"/>
</dbReference>
<feature type="domain" description="Zn(2)-C6 fungal-type" evidence="8">
    <location>
        <begin position="390"/>
        <end position="418"/>
    </location>
</feature>
<keyword evidence="3" id="KW-0805">Transcription regulation</keyword>
<evidence type="ECO:0000313" key="9">
    <source>
        <dbReference type="EMBL" id="EAT87233.1"/>
    </source>
</evidence>
<dbReference type="GO" id="GO:0000981">
    <property type="term" value="F:DNA-binding transcription factor activity, RNA polymerase II-specific"/>
    <property type="evidence" value="ECO:0007669"/>
    <property type="project" value="InterPro"/>
</dbReference>
<feature type="compositionally biased region" description="Basic and acidic residues" evidence="7">
    <location>
        <begin position="326"/>
        <end position="335"/>
    </location>
</feature>
<keyword evidence="6" id="KW-0539">Nucleus</keyword>
<name>Q0UTS2_PHANO</name>
<evidence type="ECO:0000256" key="5">
    <source>
        <dbReference type="ARBA" id="ARBA00023163"/>
    </source>
</evidence>
<dbReference type="PROSITE" id="PS00463">
    <property type="entry name" value="ZN2_CY6_FUNGAL_1"/>
    <property type="match status" value="1"/>
</dbReference>
<feature type="compositionally biased region" description="Polar residues" evidence="7">
    <location>
        <begin position="227"/>
        <end position="258"/>
    </location>
</feature>
<evidence type="ECO:0000256" key="6">
    <source>
        <dbReference type="ARBA" id="ARBA00023242"/>
    </source>
</evidence>
<dbReference type="SUPFAM" id="SSF57701">
    <property type="entry name" value="Zn2/Cys6 DNA-binding domain"/>
    <property type="match status" value="1"/>
</dbReference>
<evidence type="ECO:0000256" key="1">
    <source>
        <dbReference type="ARBA" id="ARBA00022723"/>
    </source>
</evidence>
<dbReference type="HOGENOM" id="CLU_474155_0_0_1"/>
<keyword evidence="5" id="KW-0804">Transcription</keyword>
<dbReference type="InterPro" id="IPR001138">
    <property type="entry name" value="Zn2Cys6_DnaBD"/>
</dbReference>
<organism evidence="9 10">
    <name type="scientific">Phaeosphaeria nodorum (strain SN15 / ATCC MYA-4574 / FGSC 10173)</name>
    <name type="common">Glume blotch fungus</name>
    <name type="synonym">Parastagonospora nodorum</name>
    <dbReference type="NCBI Taxonomy" id="321614"/>
    <lineage>
        <taxon>Eukaryota</taxon>
        <taxon>Fungi</taxon>
        <taxon>Dikarya</taxon>
        <taxon>Ascomycota</taxon>
        <taxon>Pezizomycotina</taxon>
        <taxon>Dothideomycetes</taxon>
        <taxon>Pleosporomycetidae</taxon>
        <taxon>Pleosporales</taxon>
        <taxon>Pleosporineae</taxon>
        <taxon>Phaeosphaeriaceae</taxon>
        <taxon>Parastagonospora</taxon>
    </lineage>
</organism>
<evidence type="ECO:0000313" key="10">
    <source>
        <dbReference type="Proteomes" id="UP000001055"/>
    </source>
</evidence>
<dbReference type="GeneID" id="5972130"/>
<evidence type="ECO:0000256" key="2">
    <source>
        <dbReference type="ARBA" id="ARBA00022833"/>
    </source>
</evidence>
<dbReference type="STRING" id="321614.Q0UTS2"/>
<dbReference type="InParanoid" id="Q0UTS2"/>
<keyword evidence="2" id="KW-0862">Zinc</keyword>
<dbReference type="Pfam" id="PF00172">
    <property type="entry name" value="Zn_clus"/>
    <property type="match status" value="1"/>
</dbReference>
<dbReference type="KEGG" id="pno:SNOG_04842"/>
<feature type="compositionally biased region" description="Low complexity" evidence="7">
    <location>
        <begin position="259"/>
        <end position="274"/>
    </location>
</feature>
<dbReference type="Proteomes" id="UP000001055">
    <property type="component" value="Unassembled WGS sequence"/>
</dbReference>
<dbReference type="RefSeq" id="XP_001795255.1">
    <property type="nucleotide sequence ID" value="XM_001795203.1"/>
</dbReference>
<dbReference type="OMA" id="MSSHEPR"/>
<dbReference type="GO" id="GO:0003677">
    <property type="term" value="F:DNA binding"/>
    <property type="evidence" value="ECO:0007669"/>
    <property type="project" value="UniProtKB-KW"/>
</dbReference>
<dbReference type="eggNOG" id="KOG4750">
    <property type="taxonomic scope" value="Eukaryota"/>
</dbReference>
<dbReference type="VEuPathDB" id="FungiDB:JI435_303420"/>
<feature type="compositionally biased region" description="Basic and acidic residues" evidence="7">
    <location>
        <begin position="307"/>
        <end position="316"/>
    </location>
</feature>
<feature type="compositionally biased region" description="Polar residues" evidence="7">
    <location>
        <begin position="565"/>
        <end position="575"/>
    </location>
</feature>
<keyword evidence="4" id="KW-0238">DNA-binding</keyword>
<dbReference type="CDD" id="cd00067">
    <property type="entry name" value="GAL4"/>
    <property type="match status" value="1"/>
</dbReference>
<keyword evidence="1" id="KW-0479">Metal-binding</keyword>
<evidence type="ECO:0000256" key="4">
    <source>
        <dbReference type="ARBA" id="ARBA00023125"/>
    </source>
</evidence>